<dbReference type="SMART" id="SM00320">
    <property type="entry name" value="WD40"/>
    <property type="match status" value="6"/>
</dbReference>
<evidence type="ECO:0000256" key="3">
    <source>
        <dbReference type="PROSITE-ProRule" id="PRU00221"/>
    </source>
</evidence>
<sequence>MINVPSTYIDPALSITDLDTGQTYSLRDIENSTAILQSVKNSTNKKNILPNGVNFSMFFNLIQPDTIPDKLSIIDLAYPHSNSITNIAIYKDSDVIATSDSSGSITTLVGFEVNKTVAAHSAKINSLDFSSDGHLISASNDKTAKFWKRNLARPISTLRHDGPVYAARFYPNDPNNTITCSGKEVIFWNARREVIIHTLQFLSEPTALDFSQDGKLIIVGCRNGYCYIYELESMLYVSQFACGLRKKTEIIPKSVLSVAFGPENIIVSTSDHRVRLYDQTNYRFIRKYISYAPKNGDEPVTSVSFSKDGTFFLITNKKNGRAYVYPVDTPNYFKKSALVQNMKDDSSSTFFGFTLGDEYQITASLIENDSFSFLIGDSAGRLYRIR</sequence>
<comment type="caution">
    <text evidence="4">The sequence shown here is derived from an EMBL/GenBank/DDBJ whole genome shotgun (WGS) entry which is preliminary data.</text>
</comment>
<dbReference type="EMBL" id="JAPFFF010000012">
    <property type="protein sequence ID" value="KAK8875910.1"/>
    <property type="molecule type" value="Genomic_DNA"/>
</dbReference>
<keyword evidence="1 3" id="KW-0853">WD repeat</keyword>
<keyword evidence="5" id="KW-1185">Reference proteome</keyword>
<organism evidence="4 5">
    <name type="scientific">Tritrichomonas musculus</name>
    <dbReference type="NCBI Taxonomy" id="1915356"/>
    <lineage>
        <taxon>Eukaryota</taxon>
        <taxon>Metamonada</taxon>
        <taxon>Parabasalia</taxon>
        <taxon>Tritrichomonadida</taxon>
        <taxon>Tritrichomonadidae</taxon>
        <taxon>Tritrichomonas</taxon>
    </lineage>
</organism>
<dbReference type="Pfam" id="PF00400">
    <property type="entry name" value="WD40"/>
    <property type="match status" value="2"/>
</dbReference>
<proteinExistence type="predicted"/>
<protein>
    <submittedName>
        <fullName evidence="4">WD repeat-containing protein 44</fullName>
    </submittedName>
</protein>
<dbReference type="InterPro" id="IPR040324">
    <property type="entry name" value="WDR44/Dgr2"/>
</dbReference>
<evidence type="ECO:0000256" key="2">
    <source>
        <dbReference type="ARBA" id="ARBA00022737"/>
    </source>
</evidence>
<dbReference type="PROSITE" id="PS50294">
    <property type="entry name" value="WD_REPEATS_REGION"/>
    <property type="match status" value="1"/>
</dbReference>
<feature type="repeat" description="WD" evidence="3">
    <location>
        <begin position="117"/>
        <end position="157"/>
    </location>
</feature>
<evidence type="ECO:0000256" key="1">
    <source>
        <dbReference type="ARBA" id="ARBA00022574"/>
    </source>
</evidence>
<dbReference type="Gene3D" id="2.130.10.10">
    <property type="entry name" value="YVTN repeat-like/Quinoprotein amine dehydrogenase"/>
    <property type="match status" value="1"/>
</dbReference>
<reference evidence="4 5" key="1">
    <citation type="submission" date="2024-04" db="EMBL/GenBank/DDBJ databases">
        <title>Tritrichomonas musculus Genome.</title>
        <authorList>
            <person name="Alves-Ferreira E."/>
            <person name="Grigg M."/>
            <person name="Lorenzi H."/>
            <person name="Galac M."/>
        </authorList>
    </citation>
    <scope>NUCLEOTIDE SEQUENCE [LARGE SCALE GENOMIC DNA]</scope>
    <source>
        <strain evidence="4 5">EAF2021</strain>
    </source>
</reference>
<dbReference type="InterPro" id="IPR036322">
    <property type="entry name" value="WD40_repeat_dom_sf"/>
</dbReference>
<gene>
    <name evidence="4" type="ORF">M9Y10_006087</name>
</gene>
<dbReference type="InterPro" id="IPR015943">
    <property type="entry name" value="WD40/YVTN_repeat-like_dom_sf"/>
</dbReference>
<keyword evidence="2" id="KW-0677">Repeat</keyword>
<evidence type="ECO:0000313" key="4">
    <source>
        <dbReference type="EMBL" id="KAK8875910.1"/>
    </source>
</evidence>
<dbReference type="SUPFAM" id="SSF50978">
    <property type="entry name" value="WD40 repeat-like"/>
    <property type="match status" value="1"/>
</dbReference>
<dbReference type="InterPro" id="IPR001680">
    <property type="entry name" value="WD40_rpt"/>
</dbReference>
<dbReference type="PROSITE" id="PS50082">
    <property type="entry name" value="WD_REPEATS_2"/>
    <property type="match status" value="1"/>
</dbReference>
<dbReference type="PANTHER" id="PTHR14221:SF0">
    <property type="entry name" value="WD REPEAT-CONTAINING PROTEIN 44"/>
    <property type="match status" value="1"/>
</dbReference>
<dbReference type="PANTHER" id="PTHR14221">
    <property type="entry name" value="WD REPEAT DOMAIN 44"/>
    <property type="match status" value="1"/>
</dbReference>
<name>A0ABR2JDS1_9EUKA</name>
<dbReference type="Proteomes" id="UP001470230">
    <property type="component" value="Unassembled WGS sequence"/>
</dbReference>
<evidence type="ECO:0000313" key="5">
    <source>
        <dbReference type="Proteomes" id="UP001470230"/>
    </source>
</evidence>
<accession>A0ABR2JDS1</accession>